<evidence type="ECO:0000313" key="3">
    <source>
        <dbReference type="EMBL" id="WOJ89861.1"/>
    </source>
</evidence>
<keyword evidence="1" id="KW-0175">Coiled coil</keyword>
<sequence>MDLNPHGCCQDFEHEFEDLRDKLPSVARYAQITLYLIDEEDLDGIEWAIGKMITYVRAAQKAAQNMRETRATLEALATRWERDRQETLRKEAYRNAARTPRENEDDFDDAPACEREAAQ</sequence>
<dbReference type="RefSeq" id="WP_407339307.1">
    <property type="nucleotide sequence ID" value="NZ_CP136862.1"/>
</dbReference>
<name>A0ABZ0HSJ6_9HYPH</name>
<gene>
    <name evidence="3" type="ORF">RZS28_00660</name>
</gene>
<proteinExistence type="predicted"/>
<evidence type="ECO:0000313" key="4">
    <source>
        <dbReference type="Proteomes" id="UP001626536"/>
    </source>
</evidence>
<dbReference type="EMBL" id="CP136862">
    <property type="protein sequence ID" value="WOJ89861.1"/>
    <property type="molecule type" value="Genomic_DNA"/>
</dbReference>
<protein>
    <submittedName>
        <fullName evidence="3">Uncharacterized protein</fullName>
    </submittedName>
</protein>
<dbReference type="Proteomes" id="UP001626536">
    <property type="component" value="Chromosome"/>
</dbReference>
<reference evidence="3 4" key="1">
    <citation type="submission" date="2023-10" db="EMBL/GenBank/DDBJ databases">
        <title>Novel methanotroph of the genus Methylocapsa from a subarctic wetland.</title>
        <authorList>
            <person name="Belova S.E."/>
            <person name="Oshkin I.Y."/>
            <person name="Miroshnikov K."/>
            <person name="Dedysh S.N."/>
        </authorList>
    </citation>
    <scope>NUCLEOTIDE SEQUENCE [LARGE SCALE GENOMIC DNA]</scope>
    <source>
        <strain evidence="3 4">RX1</strain>
    </source>
</reference>
<evidence type="ECO:0000256" key="1">
    <source>
        <dbReference type="SAM" id="Coils"/>
    </source>
</evidence>
<organism evidence="3 4">
    <name type="scientific">Methylocapsa polymorpha</name>
    <dbReference type="NCBI Taxonomy" id="3080828"/>
    <lineage>
        <taxon>Bacteria</taxon>
        <taxon>Pseudomonadati</taxon>
        <taxon>Pseudomonadota</taxon>
        <taxon>Alphaproteobacteria</taxon>
        <taxon>Hyphomicrobiales</taxon>
        <taxon>Beijerinckiaceae</taxon>
        <taxon>Methylocapsa</taxon>
    </lineage>
</organism>
<accession>A0ABZ0HSJ6</accession>
<feature type="coiled-coil region" evidence="1">
    <location>
        <begin position="56"/>
        <end position="83"/>
    </location>
</feature>
<keyword evidence="4" id="KW-1185">Reference proteome</keyword>
<feature type="region of interest" description="Disordered" evidence="2">
    <location>
        <begin position="88"/>
        <end position="119"/>
    </location>
</feature>
<evidence type="ECO:0000256" key="2">
    <source>
        <dbReference type="SAM" id="MobiDB-lite"/>
    </source>
</evidence>